<dbReference type="PIRSF" id="PIRSF006241">
    <property type="entry name" value="HyI"/>
    <property type="match status" value="1"/>
</dbReference>
<dbReference type="RefSeq" id="WP_106473272.1">
    <property type="nucleotide sequence ID" value="NZ_CP027665.1"/>
</dbReference>
<feature type="active site" description="Proton donor/acceptor" evidence="3">
    <location>
        <position position="137"/>
    </location>
</feature>
<evidence type="ECO:0000256" key="3">
    <source>
        <dbReference type="PIRSR" id="PIRSR006241-50"/>
    </source>
</evidence>
<dbReference type="GO" id="GO:0008903">
    <property type="term" value="F:hydroxypyruvate isomerase activity"/>
    <property type="evidence" value="ECO:0007669"/>
    <property type="project" value="TreeGrafter"/>
</dbReference>
<dbReference type="Gene3D" id="3.20.20.150">
    <property type="entry name" value="Divalent-metal-dependent TIM barrel enzymes"/>
    <property type="match status" value="1"/>
</dbReference>
<evidence type="ECO:0000313" key="6">
    <source>
        <dbReference type="Proteomes" id="UP000237655"/>
    </source>
</evidence>
<dbReference type="PANTHER" id="PTHR43489">
    <property type="entry name" value="ISOMERASE"/>
    <property type="match status" value="1"/>
</dbReference>
<dbReference type="EMBL" id="CP027665">
    <property type="protein sequence ID" value="AVO38962.1"/>
    <property type="molecule type" value="Genomic_DNA"/>
</dbReference>
<dbReference type="InterPro" id="IPR026040">
    <property type="entry name" value="HyI-like"/>
</dbReference>
<keyword evidence="1 2" id="KW-0413">Isomerase</keyword>
<feature type="active site" description="Proton donor/acceptor" evidence="3">
    <location>
        <position position="238"/>
    </location>
</feature>
<dbReference type="GO" id="GO:0046487">
    <property type="term" value="P:glyoxylate metabolic process"/>
    <property type="evidence" value="ECO:0007669"/>
    <property type="project" value="TreeGrafter"/>
</dbReference>
<dbReference type="InterPro" id="IPR036237">
    <property type="entry name" value="Xyl_isomerase-like_sf"/>
</dbReference>
<dbReference type="KEGG" id="thas:C6Y53_15435"/>
<gene>
    <name evidence="5" type="ORF">C6Y53_15435</name>
</gene>
<organism evidence="5 6">
    <name type="scientific">Pukyongiella litopenaei</name>
    <dbReference type="NCBI Taxonomy" id="2605946"/>
    <lineage>
        <taxon>Bacteria</taxon>
        <taxon>Pseudomonadati</taxon>
        <taxon>Pseudomonadota</taxon>
        <taxon>Alphaproteobacteria</taxon>
        <taxon>Rhodobacterales</taxon>
        <taxon>Paracoccaceae</taxon>
        <taxon>Pukyongiella</taxon>
    </lineage>
</organism>
<proteinExistence type="inferred from homology"/>
<dbReference type="Pfam" id="PF01261">
    <property type="entry name" value="AP_endonuc_2"/>
    <property type="match status" value="1"/>
</dbReference>
<evidence type="ECO:0000256" key="2">
    <source>
        <dbReference type="PIRNR" id="PIRNR006241"/>
    </source>
</evidence>
<evidence type="ECO:0000256" key="1">
    <source>
        <dbReference type="ARBA" id="ARBA00023235"/>
    </source>
</evidence>
<keyword evidence="6" id="KW-1185">Reference proteome</keyword>
<feature type="domain" description="Xylose isomerase-like TIM barrel" evidence="4">
    <location>
        <begin position="21"/>
        <end position="253"/>
    </location>
</feature>
<dbReference type="SUPFAM" id="SSF51658">
    <property type="entry name" value="Xylose isomerase-like"/>
    <property type="match status" value="1"/>
</dbReference>
<evidence type="ECO:0000313" key="5">
    <source>
        <dbReference type="EMBL" id="AVO38962.1"/>
    </source>
</evidence>
<dbReference type="InterPro" id="IPR013022">
    <property type="entry name" value="Xyl_isomerase-like_TIM-brl"/>
</dbReference>
<sequence length="254" mass="27365">MPRFAANLSLLFCELPYLDRFAAAARAGFEAVEILFPYDIAARDTRRALIANGLQLVLINAPPPNYTGGMPGFAALPGGEDRFRHDIRRVLRYADELRAGLIHVMAGPAQGAAAQETLVANLQWAADHAPGQRFTIEPLNDTDQPGYFLNDYALAAEVLAAVDRPNVGLQYDAYHAQMIHGDAAGIWDRYGAGAFHVQIGAAPDRSEPGRGPGHGPVDFAALFAAIDASGYAGWVSAEYTPSTRRTEDSLGWLT</sequence>
<dbReference type="PANTHER" id="PTHR43489:SF6">
    <property type="entry name" value="HYDROXYPYRUVATE ISOMERASE-RELATED"/>
    <property type="match status" value="1"/>
</dbReference>
<dbReference type="Proteomes" id="UP000237655">
    <property type="component" value="Chromosome"/>
</dbReference>
<protein>
    <submittedName>
        <fullName evidence="5">TIM barrel protein</fullName>
    </submittedName>
</protein>
<comment type="similarity">
    <text evidence="2">Belongs to the hyi family.</text>
</comment>
<dbReference type="InterPro" id="IPR050417">
    <property type="entry name" value="Sugar_Epim/Isomerase"/>
</dbReference>
<dbReference type="AlphaFoldDB" id="A0A2S0MSW7"/>
<accession>A0A2S0MSW7</accession>
<reference evidence="6" key="1">
    <citation type="submission" date="2018-03" db="EMBL/GenBank/DDBJ databases">
        <title>Genomic analysis of the strain SH-1 isolated from shrimp intestine.</title>
        <authorList>
            <person name="Kim Y.-S."/>
            <person name="Kim S.-E."/>
            <person name="Kim K.-H."/>
        </authorList>
    </citation>
    <scope>NUCLEOTIDE SEQUENCE [LARGE SCALE GENOMIC DNA]</scope>
    <source>
        <strain evidence="6">SH-1</strain>
    </source>
</reference>
<evidence type="ECO:0000259" key="4">
    <source>
        <dbReference type="Pfam" id="PF01261"/>
    </source>
</evidence>
<name>A0A2S0MSW7_9RHOB</name>